<evidence type="ECO:0000259" key="4">
    <source>
        <dbReference type="SMART" id="SM01233"/>
    </source>
</evidence>
<proteinExistence type="predicted"/>
<keyword evidence="2" id="KW-0963">Cytoplasm</keyword>
<dbReference type="Pfam" id="PF09598">
    <property type="entry name" value="Stm1_N"/>
    <property type="match status" value="1"/>
</dbReference>
<dbReference type="SMART" id="SM01233">
    <property type="entry name" value="HABP4_PAI-RBP1"/>
    <property type="match status" value="1"/>
</dbReference>
<feature type="compositionally biased region" description="Gly residues" evidence="3">
    <location>
        <begin position="70"/>
        <end position="89"/>
    </location>
</feature>
<accession>A0A4P1RBF1</accession>
<reference evidence="5 6" key="1">
    <citation type="journal article" date="2017" name="Plant Biotechnol. J.">
        <title>A comprehensive draft genome sequence for lupin (Lupinus angustifolius), an emerging health food: insights into plant-microbe interactions and legume evolution.</title>
        <authorList>
            <person name="Hane J.K."/>
            <person name="Ming Y."/>
            <person name="Kamphuis L.G."/>
            <person name="Nelson M.N."/>
            <person name="Garg G."/>
            <person name="Atkins C.A."/>
            <person name="Bayer P.E."/>
            <person name="Bravo A."/>
            <person name="Bringans S."/>
            <person name="Cannon S."/>
            <person name="Edwards D."/>
            <person name="Foley R."/>
            <person name="Gao L.L."/>
            <person name="Harrison M.J."/>
            <person name="Huang W."/>
            <person name="Hurgobin B."/>
            <person name="Li S."/>
            <person name="Liu C.W."/>
            <person name="McGrath A."/>
            <person name="Morahan G."/>
            <person name="Murray J."/>
            <person name="Weller J."/>
            <person name="Jian J."/>
            <person name="Singh K.B."/>
        </authorList>
    </citation>
    <scope>NUCLEOTIDE SEQUENCE</scope>
    <source>
        <strain evidence="6">cv. Tanjil</strain>
        <tissue evidence="5">Whole plant</tissue>
    </source>
</reference>
<sequence length="366" mass="39165">MTTVNPFDLLGDDAEDPSHQIEAEQLKAAAAAAAAPKKGQPPQGKAAQLPTKPPPPAQAVREARTEPYRGGRGGGRGGGGRGYGRGRGGFSRDSSNEENTYGTIEANKGAFGGDAAKPSERQGYGAPRTPYRVGGQHGRRGSFGNGEGDEEGRPRRVFERHSGTGRGNGFKREGSGRGNWGTQSDEIAQVSDEVANETEKNFGDEKPAVKEDAAGDANKESPANEAEEKEPEDKEMTLEEYEKVLEEKRKVLQALKTEQRKVDTKEFASMQPLASKKDNHEIFAKLGSDKDKRKEALEKEEKSKKSVSINEFLKPAEGESYYNPGGRGRGRGRGARGGGGFRGNVTSNAPAPSIEDPGHFPTLGGK</sequence>
<protein>
    <recommendedName>
        <fullName evidence="4">Hyaluronan/mRNA-binding protein domain-containing protein</fullName>
    </recommendedName>
</protein>
<dbReference type="OrthoDB" id="784393at2759"/>
<evidence type="ECO:0000256" key="2">
    <source>
        <dbReference type="ARBA" id="ARBA00022490"/>
    </source>
</evidence>
<evidence type="ECO:0000256" key="1">
    <source>
        <dbReference type="ARBA" id="ARBA00004496"/>
    </source>
</evidence>
<name>A0A4P1RBF1_LUPAN</name>
<dbReference type="InterPro" id="IPR039764">
    <property type="entry name" value="HABP4/SERBP1-like"/>
</dbReference>
<comment type="subcellular location">
    <subcellularLocation>
        <location evidence="1">Cytoplasm</location>
    </subcellularLocation>
</comment>
<feature type="region of interest" description="Disordered" evidence="3">
    <location>
        <begin position="271"/>
        <end position="366"/>
    </location>
</feature>
<dbReference type="EMBL" id="CM007368">
    <property type="protein sequence ID" value="OIW07343.1"/>
    <property type="molecule type" value="Genomic_DNA"/>
</dbReference>
<feature type="compositionally biased region" description="Basic and acidic residues" evidence="3">
    <location>
        <begin position="231"/>
        <end position="241"/>
    </location>
</feature>
<dbReference type="InterPro" id="IPR006861">
    <property type="entry name" value="HABP4_PAIRBP1-bd"/>
</dbReference>
<evidence type="ECO:0000256" key="3">
    <source>
        <dbReference type="SAM" id="MobiDB-lite"/>
    </source>
</evidence>
<dbReference type="GO" id="GO:0005737">
    <property type="term" value="C:cytoplasm"/>
    <property type="evidence" value="ECO:0007669"/>
    <property type="project" value="UniProtKB-SubCell"/>
</dbReference>
<keyword evidence="6" id="KW-1185">Reference proteome</keyword>
<dbReference type="PANTHER" id="PTHR12299:SF69">
    <property type="entry name" value="NUCLEAR RNA-BINDING-LIKE PROTEIN"/>
    <property type="match status" value="1"/>
</dbReference>
<evidence type="ECO:0000313" key="6">
    <source>
        <dbReference type="Proteomes" id="UP000188354"/>
    </source>
</evidence>
<feature type="region of interest" description="Disordered" evidence="3">
    <location>
        <begin position="1"/>
        <end position="20"/>
    </location>
</feature>
<dbReference type="InterPro" id="IPR019084">
    <property type="entry name" value="STM1-like_N"/>
</dbReference>
<dbReference type="Gramene" id="OIW07343">
    <property type="protein sequence ID" value="OIW07343"/>
    <property type="gene ID" value="TanjilG_10178"/>
</dbReference>
<dbReference type="Pfam" id="PF04774">
    <property type="entry name" value="HABP4_PAI-RBP1"/>
    <property type="match status" value="1"/>
</dbReference>
<evidence type="ECO:0000313" key="5">
    <source>
        <dbReference type="EMBL" id="OIW07343.1"/>
    </source>
</evidence>
<feature type="compositionally biased region" description="Basic and acidic residues" evidence="3">
    <location>
        <begin position="197"/>
        <end position="219"/>
    </location>
</feature>
<dbReference type="KEGG" id="lang:109354269"/>
<dbReference type="STRING" id="3871.A0A4P1RBF1"/>
<feature type="compositionally biased region" description="Basic and acidic residues" evidence="3">
    <location>
        <begin position="151"/>
        <end position="162"/>
    </location>
</feature>
<feature type="domain" description="Hyaluronan/mRNA-binding protein" evidence="4">
    <location>
        <begin position="154"/>
        <end position="263"/>
    </location>
</feature>
<dbReference type="Proteomes" id="UP000188354">
    <property type="component" value="Chromosome LG08"/>
</dbReference>
<organism evidence="5 6">
    <name type="scientific">Lupinus angustifolius</name>
    <name type="common">Narrow-leaved blue lupine</name>
    <dbReference type="NCBI Taxonomy" id="3871"/>
    <lineage>
        <taxon>Eukaryota</taxon>
        <taxon>Viridiplantae</taxon>
        <taxon>Streptophyta</taxon>
        <taxon>Embryophyta</taxon>
        <taxon>Tracheophyta</taxon>
        <taxon>Spermatophyta</taxon>
        <taxon>Magnoliopsida</taxon>
        <taxon>eudicotyledons</taxon>
        <taxon>Gunneridae</taxon>
        <taxon>Pentapetalae</taxon>
        <taxon>rosids</taxon>
        <taxon>fabids</taxon>
        <taxon>Fabales</taxon>
        <taxon>Fabaceae</taxon>
        <taxon>Papilionoideae</taxon>
        <taxon>50 kb inversion clade</taxon>
        <taxon>genistoids sensu lato</taxon>
        <taxon>core genistoids</taxon>
        <taxon>Genisteae</taxon>
        <taxon>Lupinus</taxon>
    </lineage>
</organism>
<dbReference type="GO" id="GO:0003729">
    <property type="term" value="F:mRNA binding"/>
    <property type="evidence" value="ECO:0007669"/>
    <property type="project" value="TreeGrafter"/>
</dbReference>
<feature type="compositionally biased region" description="Basic and acidic residues" evidence="3">
    <location>
        <begin position="275"/>
        <end position="304"/>
    </location>
</feature>
<feature type="region of interest" description="Disordered" evidence="3">
    <location>
        <begin position="26"/>
        <end position="241"/>
    </location>
</feature>
<dbReference type="Gene3D" id="6.10.140.1040">
    <property type="match status" value="1"/>
</dbReference>
<dbReference type="AlphaFoldDB" id="A0A4P1RBF1"/>
<dbReference type="GO" id="GO:0005634">
    <property type="term" value="C:nucleus"/>
    <property type="evidence" value="ECO:0007669"/>
    <property type="project" value="TreeGrafter"/>
</dbReference>
<gene>
    <name evidence="5" type="ORF">TanjilG_10178</name>
</gene>
<dbReference type="PANTHER" id="PTHR12299">
    <property type="entry name" value="HYALURONIC ACID-BINDING PROTEIN 4"/>
    <property type="match status" value="1"/>
</dbReference>
<feature type="compositionally biased region" description="Low complexity" evidence="3">
    <location>
        <begin position="27"/>
        <end position="48"/>
    </location>
</feature>